<evidence type="ECO:0000256" key="1">
    <source>
        <dbReference type="SAM" id="MobiDB-lite"/>
    </source>
</evidence>
<sequence>MPTSSKRPVFAPTSLVATDFDGTLLRADGTIADRPRPSYVGPTPEGVPAEHHPTGDTGVIARRIVGR</sequence>
<evidence type="ECO:0000313" key="2">
    <source>
        <dbReference type="EMBL" id="CAA9578076.1"/>
    </source>
</evidence>
<proteinExistence type="predicted"/>
<reference evidence="2" key="1">
    <citation type="submission" date="2020-02" db="EMBL/GenBank/DDBJ databases">
        <authorList>
            <person name="Meier V. D."/>
        </authorList>
    </citation>
    <scope>NUCLEOTIDE SEQUENCE</scope>
    <source>
        <strain evidence="2">AVDCRST_MAG88</strain>
    </source>
</reference>
<name>A0A6J4VGV0_9BACT</name>
<dbReference type="EMBL" id="CADCWM010000727">
    <property type="protein sequence ID" value="CAA9578076.1"/>
    <property type="molecule type" value="Genomic_DNA"/>
</dbReference>
<accession>A0A6J4VGV0</accession>
<protein>
    <submittedName>
        <fullName evidence="2">Uncharacterized protein</fullName>
    </submittedName>
</protein>
<dbReference type="AlphaFoldDB" id="A0A6J4VGV0"/>
<feature type="region of interest" description="Disordered" evidence="1">
    <location>
        <begin position="31"/>
        <end position="56"/>
    </location>
</feature>
<gene>
    <name evidence="2" type="ORF">AVDCRST_MAG88-3018</name>
</gene>
<organism evidence="2">
    <name type="scientific">uncultured Thermomicrobiales bacterium</name>
    <dbReference type="NCBI Taxonomy" id="1645740"/>
    <lineage>
        <taxon>Bacteria</taxon>
        <taxon>Pseudomonadati</taxon>
        <taxon>Thermomicrobiota</taxon>
        <taxon>Thermomicrobia</taxon>
        <taxon>Thermomicrobiales</taxon>
        <taxon>environmental samples</taxon>
    </lineage>
</organism>